<reference evidence="1 3" key="3">
    <citation type="journal article" date="2015" name="BMC Genomics">
        <title>Sex and parasites: genomic and transcriptomic analysis of Microbotryum lychnidis-dioicae, the biotrophic and plant-castrating anther smut fungus.</title>
        <authorList>
            <person name="Perlin M.H."/>
            <person name="Amselem J."/>
            <person name="Fontanillas E."/>
            <person name="Toh S.S."/>
            <person name="Chen Z."/>
            <person name="Goldberg J."/>
            <person name="Duplessis S."/>
            <person name="Henrissat B."/>
            <person name="Young S."/>
            <person name="Zeng Q."/>
            <person name="Aguileta G."/>
            <person name="Petit E."/>
            <person name="Badouin H."/>
            <person name="Andrews J."/>
            <person name="Razeeq D."/>
            <person name="Gabaldon T."/>
            <person name="Quesneville H."/>
            <person name="Giraud T."/>
            <person name="Hood M.E."/>
            <person name="Schultz D.J."/>
            <person name="Cuomo C.A."/>
        </authorList>
    </citation>
    <scope>NUCLEOTIDE SEQUENCE [LARGE SCALE GENOMIC DNA]</scope>
    <source>
        <strain evidence="3">p1A1 Lamole</strain>
        <strain evidence="1">P1A1 Lamole</strain>
    </source>
</reference>
<organism evidence="1">
    <name type="scientific">Microbotryum lychnidis-dioicae (strain p1A1 Lamole / MvSl-1064)</name>
    <name type="common">Anther smut fungus</name>
    <dbReference type="NCBI Taxonomy" id="683840"/>
    <lineage>
        <taxon>Eukaryota</taxon>
        <taxon>Fungi</taxon>
        <taxon>Dikarya</taxon>
        <taxon>Basidiomycota</taxon>
        <taxon>Pucciniomycotina</taxon>
        <taxon>Microbotryomycetes</taxon>
        <taxon>Microbotryales</taxon>
        <taxon>Microbotryaceae</taxon>
        <taxon>Microbotryum</taxon>
    </lineage>
</organism>
<accession>U5H8V0</accession>
<dbReference type="AlphaFoldDB" id="U5H8V0"/>
<name>U5H8V0_USTV1</name>
<evidence type="ECO:0000313" key="1">
    <source>
        <dbReference type="EMBL" id="KDE05963.1"/>
    </source>
</evidence>
<dbReference type="InParanoid" id="U5H8V0"/>
<gene>
    <name evidence="1" type="ORF">MVLG_03649</name>
</gene>
<reference evidence="1" key="2">
    <citation type="submission" date="2010-11" db="EMBL/GenBank/DDBJ databases">
        <authorList>
            <consortium name="The Broad Institute Genome Sequencing Platform"/>
            <person name="Earl A."/>
            <person name="Ward D."/>
            <person name="Feldgarden M."/>
            <person name="Gevers D."/>
            <person name="Butler R."/>
            <person name="Young S.K."/>
            <person name="Zeng Q."/>
            <person name="Gargeya S."/>
            <person name="Fitzgerald M."/>
            <person name="Haas B."/>
            <person name="Abouelleil A."/>
            <person name="Alvarado L."/>
            <person name="Arachchi H.M."/>
            <person name="Berlin A."/>
            <person name="Brown A."/>
            <person name="Chapman S.B."/>
            <person name="Chen Z."/>
            <person name="Dunbar C."/>
            <person name="Freedman E."/>
            <person name="Gearin G."/>
            <person name="Gellesch M."/>
            <person name="Goldberg J."/>
            <person name="Griggs A."/>
            <person name="Gujja S."/>
            <person name="Heilman E."/>
            <person name="Heiman D."/>
            <person name="Howarth C."/>
            <person name="Larson L."/>
            <person name="Lui A."/>
            <person name="MacDonald P.J.P."/>
            <person name="Mehta T."/>
            <person name="Montmayeur A."/>
            <person name="Murphy C."/>
            <person name="Neiman D."/>
            <person name="Pearson M."/>
            <person name="Priest M."/>
            <person name="Roberts A."/>
            <person name="Saif S."/>
            <person name="Shea T."/>
            <person name="Shenoy N."/>
            <person name="Sisk P."/>
            <person name="Stolte C."/>
            <person name="Sykes S."/>
            <person name="White J."/>
            <person name="Yandava C."/>
            <person name="Wortman J."/>
            <person name="Nusbaum C."/>
            <person name="Birren B."/>
        </authorList>
    </citation>
    <scope>NUCLEOTIDE SEQUENCE</scope>
    <source>
        <strain evidence="1">P1A1 Lamole</strain>
    </source>
</reference>
<evidence type="ECO:0000313" key="2">
    <source>
        <dbReference type="EnsemblFungi" id="MVLG_03649T0"/>
    </source>
</evidence>
<evidence type="ECO:0000313" key="3">
    <source>
        <dbReference type="Proteomes" id="UP000017200"/>
    </source>
</evidence>
<dbReference type="HOGENOM" id="CLU_1476221_0_0_1"/>
<sequence length="183" mass="20967">MARVRGDDYFVDEIIKLKGVDDMHWFVGRFVSFESKVHAFVCFAAIKSIFRVEVKLPAAGRQLIKWPQMSPSRWCLVPVEQFDHPVLEIEQMFLNVTIVVLDPNIEPEEPQRLLPLRSTDRLLAKGTLLLVAPLRLFLDDMAATESKRWNPMYTCFGEDICCITPVSPTSTWMPLISPKLCLS</sequence>
<dbReference type="EMBL" id="GL541678">
    <property type="protein sequence ID" value="KDE05963.1"/>
    <property type="molecule type" value="Genomic_DNA"/>
</dbReference>
<proteinExistence type="predicted"/>
<dbReference type="EnsemblFungi" id="MVLG_03649T0">
    <property type="protein sequence ID" value="MVLG_03649T0"/>
    <property type="gene ID" value="MVLG_03649"/>
</dbReference>
<reference evidence="2" key="4">
    <citation type="submission" date="2015-06" db="UniProtKB">
        <authorList>
            <consortium name="EnsemblFungi"/>
        </authorList>
    </citation>
    <scope>IDENTIFICATION</scope>
</reference>
<dbReference type="EMBL" id="AEIJ01000353">
    <property type="status" value="NOT_ANNOTATED_CDS"/>
    <property type="molecule type" value="Genomic_DNA"/>
</dbReference>
<protein>
    <submittedName>
        <fullName evidence="1 2">Uncharacterized protein</fullName>
    </submittedName>
</protein>
<dbReference type="Proteomes" id="UP000017200">
    <property type="component" value="Unassembled WGS sequence"/>
</dbReference>
<reference evidence="3" key="1">
    <citation type="submission" date="2010-11" db="EMBL/GenBank/DDBJ databases">
        <title>The genome sequence of Microbotryum violaceum strain p1A1 Lamole.</title>
        <authorList>
            <person name="Cuomo C."/>
            <person name="Perlin M."/>
            <person name="Young S.K."/>
            <person name="Zeng Q."/>
            <person name="Gargeya S."/>
            <person name="Alvarado L."/>
            <person name="Berlin A."/>
            <person name="Chapman S.B."/>
            <person name="Chen Z."/>
            <person name="Freedman E."/>
            <person name="Gellesch M."/>
            <person name="Goldberg J."/>
            <person name="Griggs A."/>
            <person name="Gujja S."/>
            <person name="Heilman E."/>
            <person name="Heiman D."/>
            <person name="Howarth C."/>
            <person name="Mehta T."/>
            <person name="Neiman D."/>
            <person name="Pearson M."/>
            <person name="Roberts A."/>
            <person name="Saif S."/>
            <person name="Shea T."/>
            <person name="Shenoy N."/>
            <person name="Sisk P."/>
            <person name="Stolte C."/>
            <person name="Sykes S."/>
            <person name="White J."/>
            <person name="Yandava C."/>
            <person name="Haas B."/>
            <person name="Nusbaum C."/>
            <person name="Birren B."/>
        </authorList>
    </citation>
    <scope>NUCLEOTIDE SEQUENCE [LARGE SCALE GENOMIC DNA]</scope>
    <source>
        <strain evidence="3">p1A1 Lamole</strain>
    </source>
</reference>
<keyword evidence="3" id="KW-1185">Reference proteome</keyword>